<evidence type="ECO:0000256" key="1">
    <source>
        <dbReference type="SAM" id="MobiDB-lite"/>
    </source>
</evidence>
<feature type="region of interest" description="Disordered" evidence="1">
    <location>
        <begin position="32"/>
        <end position="82"/>
    </location>
</feature>
<gene>
    <name evidence="2" type="ORF">OKA05_04230</name>
</gene>
<sequence length="203" mass="21536">MKSRLALYPLAACIAFTQVSCVVGTREIAIDVPQGSRPGGRGAATIGKVSDSRQFQNNPTDPSTPSVDGDASSMSAAQRSRYVGRQRNTYGKGMGDVALGGSATVPEKAKEIVAEALSREGYQVGNGGNSVSVDVKKFWGWMTPGMWAISLEARIETVVTVGGKSVRAEGYGKNLCQTATSGNWEEAYRRAVEDLISKIQAKL</sequence>
<protein>
    <recommendedName>
        <fullName evidence="4">Lipoprotein</fullName>
    </recommendedName>
</protein>
<reference evidence="2 3" key="1">
    <citation type="submission" date="2022-10" db="EMBL/GenBank/DDBJ databases">
        <title>Luteolibacter arcticus strain CCTCC AB 2014275, whole genome shotgun sequencing project.</title>
        <authorList>
            <person name="Zhao G."/>
            <person name="Shen L."/>
        </authorList>
    </citation>
    <scope>NUCLEOTIDE SEQUENCE [LARGE SCALE GENOMIC DNA]</scope>
    <source>
        <strain evidence="2 3">CCTCC AB 2014275</strain>
    </source>
</reference>
<accession>A0ABT3GDP1</accession>
<evidence type="ECO:0000313" key="2">
    <source>
        <dbReference type="EMBL" id="MCW1921747.1"/>
    </source>
</evidence>
<proteinExistence type="predicted"/>
<keyword evidence="3" id="KW-1185">Reference proteome</keyword>
<dbReference type="EMBL" id="JAPDDT010000001">
    <property type="protein sequence ID" value="MCW1921747.1"/>
    <property type="molecule type" value="Genomic_DNA"/>
</dbReference>
<evidence type="ECO:0000313" key="3">
    <source>
        <dbReference type="Proteomes" id="UP001320876"/>
    </source>
</evidence>
<evidence type="ECO:0008006" key="4">
    <source>
        <dbReference type="Google" id="ProtNLM"/>
    </source>
</evidence>
<name>A0ABT3GDP1_9BACT</name>
<dbReference type="Proteomes" id="UP001320876">
    <property type="component" value="Unassembled WGS sequence"/>
</dbReference>
<feature type="compositionally biased region" description="Polar residues" evidence="1">
    <location>
        <begin position="52"/>
        <end position="78"/>
    </location>
</feature>
<organism evidence="2 3">
    <name type="scientific">Luteolibacter arcticus</name>
    <dbReference type="NCBI Taxonomy" id="1581411"/>
    <lineage>
        <taxon>Bacteria</taxon>
        <taxon>Pseudomonadati</taxon>
        <taxon>Verrucomicrobiota</taxon>
        <taxon>Verrucomicrobiia</taxon>
        <taxon>Verrucomicrobiales</taxon>
        <taxon>Verrucomicrobiaceae</taxon>
        <taxon>Luteolibacter</taxon>
    </lineage>
</organism>
<comment type="caution">
    <text evidence="2">The sequence shown here is derived from an EMBL/GenBank/DDBJ whole genome shotgun (WGS) entry which is preliminary data.</text>
</comment>
<dbReference type="RefSeq" id="WP_264485856.1">
    <property type="nucleotide sequence ID" value="NZ_JAPDDT010000001.1"/>
</dbReference>